<dbReference type="Pfam" id="PF00144">
    <property type="entry name" value="Beta-lactamase"/>
    <property type="match status" value="1"/>
</dbReference>
<reference evidence="3 4" key="1">
    <citation type="submission" date="2017-12" db="EMBL/GenBank/DDBJ databases">
        <title>Sequencing the genomes of 1000 Actinobacteria strains.</title>
        <authorList>
            <person name="Klenk H.-P."/>
        </authorList>
    </citation>
    <scope>NUCLEOTIDE SEQUENCE [LARGE SCALE GENOMIC DNA]</scope>
    <source>
        <strain evidence="3 4">DSM 44489</strain>
    </source>
</reference>
<keyword evidence="3" id="KW-0645">Protease</keyword>
<evidence type="ECO:0000313" key="4">
    <source>
        <dbReference type="Proteomes" id="UP000233766"/>
    </source>
</evidence>
<protein>
    <submittedName>
        <fullName evidence="3">D-alanyl-D-alanine carboxypeptidase</fullName>
    </submittedName>
</protein>
<dbReference type="InterPro" id="IPR001466">
    <property type="entry name" value="Beta-lactam-related"/>
</dbReference>
<dbReference type="EMBL" id="PJMW01000002">
    <property type="protein sequence ID" value="PKV82480.1"/>
    <property type="molecule type" value="Genomic_DNA"/>
</dbReference>
<accession>A0A2N3VLJ4</accession>
<keyword evidence="3" id="KW-0121">Carboxypeptidase</keyword>
<dbReference type="OrthoDB" id="3174977at2"/>
<dbReference type="AlphaFoldDB" id="A0A2N3VLJ4"/>
<dbReference type="GO" id="GO:0004180">
    <property type="term" value="F:carboxypeptidase activity"/>
    <property type="evidence" value="ECO:0007669"/>
    <property type="project" value="UniProtKB-KW"/>
</dbReference>
<keyword evidence="1" id="KW-0732">Signal</keyword>
<comment type="caution">
    <text evidence="3">The sequence shown here is derived from an EMBL/GenBank/DDBJ whole genome shotgun (WGS) entry which is preliminary data.</text>
</comment>
<feature type="domain" description="Beta-lactamase-related" evidence="2">
    <location>
        <begin position="57"/>
        <end position="367"/>
    </location>
</feature>
<name>A0A2N3VLJ4_9NOCA</name>
<proteinExistence type="predicted"/>
<dbReference type="InterPro" id="IPR012338">
    <property type="entry name" value="Beta-lactam/transpept-like"/>
</dbReference>
<evidence type="ECO:0000313" key="3">
    <source>
        <dbReference type="EMBL" id="PKV82480.1"/>
    </source>
</evidence>
<organism evidence="3 4">
    <name type="scientific">Nocardia fluminea</name>
    <dbReference type="NCBI Taxonomy" id="134984"/>
    <lineage>
        <taxon>Bacteria</taxon>
        <taxon>Bacillati</taxon>
        <taxon>Actinomycetota</taxon>
        <taxon>Actinomycetes</taxon>
        <taxon>Mycobacteriales</taxon>
        <taxon>Nocardiaceae</taxon>
        <taxon>Nocardia</taxon>
    </lineage>
</organism>
<gene>
    <name evidence="3" type="ORF">ATK86_6970</name>
</gene>
<keyword evidence="4" id="KW-1185">Reference proteome</keyword>
<dbReference type="PANTHER" id="PTHR46825:SF7">
    <property type="entry name" value="D-ALANYL-D-ALANINE CARBOXYPEPTIDASE"/>
    <property type="match status" value="1"/>
</dbReference>
<dbReference type="PROSITE" id="PS51257">
    <property type="entry name" value="PROKAR_LIPOPROTEIN"/>
    <property type="match status" value="1"/>
</dbReference>
<dbReference type="Proteomes" id="UP000233766">
    <property type="component" value="Unassembled WGS sequence"/>
</dbReference>
<dbReference type="SUPFAM" id="SSF56601">
    <property type="entry name" value="beta-lactamase/transpeptidase-like"/>
    <property type="match status" value="1"/>
</dbReference>
<keyword evidence="3" id="KW-0378">Hydrolase</keyword>
<dbReference type="PANTHER" id="PTHR46825">
    <property type="entry name" value="D-ALANYL-D-ALANINE-CARBOXYPEPTIDASE/ENDOPEPTIDASE AMPH"/>
    <property type="match status" value="1"/>
</dbReference>
<feature type="signal peptide" evidence="1">
    <location>
        <begin position="1"/>
        <end position="36"/>
    </location>
</feature>
<dbReference type="InterPro" id="IPR050491">
    <property type="entry name" value="AmpC-like"/>
</dbReference>
<dbReference type="Gene3D" id="3.40.710.10">
    <property type="entry name" value="DD-peptidase/beta-lactamase superfamily"/>
    <property type="match status" value="1"/>
</dbReference>
<evidence type="ECO:0000256" key="1">
    <source>
        <dbReference type="SAM" id="SignalP"/>
    </source>
</evidence>
<feature type="chain" id="PRO_5014885027" evidence="1">
    <location>
        <begin position="37"/>
        <end position="383"/>
    </location>
</feature>
<sequence length="383" mass="39955">MCLRASDFYRSTMRIRTFTVPIFTAALVLAACTTSAAEPVAPAREDSVRGDLDTMVAAGAVGAIATLTEHGSATVVSSGLSDIAAAAPINTDVAQHLRVGSVTKSFTAAIVLQLVAEHRIDLDRSIDTYLPGLLTDAGVDGRTITVRQILGHRSGLPEPAPSPELDEHRAAENGRTFTPAQEIALALQQPAKFAPGSRFEYTNINYIVAGMLIEAVTGHRYADELRDRILTPLGLSNTYLPATGETALRQPHPTAYATVDGALTDTTLMEPSVPWTSGALVSTGADVNRFFLALLAGEVVPRPQLAQMLDGIDMGNGDGMSYGLGVGYTQLPCGAQYVGHIGGVPGFTTVAGATRSGLAVTIAYTGTSSSVDLGGMLSHALCD</sequence>
<evidence type="ECO:0000259" key="2">
    <source>
        <dbReference type="Pfam" id="PF00144"/>
    </source>
</evidence>